<keyword evidence="2" id="KW-1185">Reference proteome</keyword>
<organism evidence="1 2">
    <name type="scientific">Lyophyllum shimeji</name>
    <name type="common">Hon-shimeji</name>
    <name type="synonym">Tricholoma shimeji</name>
    <dbReference type="NCBI Taxonomy" id="47721"/>
    <lineage>
        <taxon>Eukaryota</taxon>
        <taxon>Fungi</taxon>
        <taxon>Dikarya</taxon>
        <taxon>Basidiomycota</taxon>
        <taxon>Agaricomycotina</taxon>
        <taxon>Agaricomycetes</taxon>
        <taxon>Agaricomycetidae</taxon>
        <taxon>Agaricales</taxon>
        <taxon>Tricholomatineae</taxon>
        <taxon>Lyophyllaceae</taxon>
        <taxon>Lyophyllum</taxon>
    </lineage>
</organism>
<accession>A0A9P3UW26</accession>
<protein>
    <submittedName>
        <fullName evidence="1">Uncharacterized protein</fullName>
    </submittedName>
</protein>
<evidence type="ECO:0000313" key="2">
    <source>
        <dbReference type="Proteomes" id="UP001063166"/>
    </source>
</evidence>
<reference evidence="1" key="1">
    <citation type="submission" date="2022-07" db="EMBL/GenBank/DDBJ databases">
        <title>The genome of Lyophyllum shimeji provides insight into the initial evolution of ectomycorrhizal fungal genome.</title>
        <authorList>
            <person name="Kobayashi Y."/>
            <person name="Shibata T."/>
            <person name="Hirakawa H."/>
            <person name="Shigenobu S."/>
            <person name="Nishiyama T."/>
            <person name="Yamada A."/>
            <person name="Hasebe M."/>
            <person name="Kawaguchi M."/>
        </authorList>
    </citation>
    <scope>NUCLEOTIDE SEQUENCE</scope>
    <source>
        <strain evidence="1">AT787</strain>
    </source>
</reference>
<dbReference type="AlphaFoldDB" id="A0A9P3UW26"/>
<dbReference type="EMBL" id="BRPK01000018">
    <property type="protein sequence ID" value="GLB44711.1"/>
    <property type="molecule type" value="Genomic_DNA"/>
</dbReference>
<dbReference type="Proteomes" id="UP001063166">
    <property type="component" value="Unassembled WGS sequence"/>
</dbReference>
<sequence length="296" mass="32972">MYRSPKVGTVSPESISHRGSVRWSTSKALYCTQSNLARISLHDGGEDPSRGWSILKISPSIFFDDSHTSSSILRRALLVPVLFLGHRRRAYPCLWTCLRIYEGLPRCAPRHDSSEMRLVPGMRTPSRDLPDSQDEAFLVRPVLIEPLHGLGPIYPAPTLRQALNLCCFNFETGSRRLGTAVLTPQAVFEGQYDAPPGMRCAPLPSQARPCVGARRITNGPRRSADRLGSPILHYSLYAPLGTIRLRHRSAACRGMERGTGEIQLSMRAVANRRGELSRSRHVFLTHFSPVCFCVRA</sequence>
<comment type="caution">
    <text evidence="1">The sequence shown here is derived from an EMBL/GenBank/DDBJ whole genome shotgun (WGS) entry which is preliminary data.</text>
</comment>
<name>A0A9P3UW26_LYOSH</name>
<gene>
    <name evidence="1" type="ORF">LshimejAT787_1800480</name>
</gene>
<evidence type="ECO:0000313" key="1">
    <source>
        <dbReference type="EMBL" id="GLB44711.1"/>
    </source>
</evidence>
<proteinExistence type="predicted"/>